<reference evidence="1" key="1">
    <citation type="submission" date="2022-07" db="EMBL/GenBank/DDBJ databases">
        <title>Phylogenomic reconstructions and comparative analyses of Kickxellomycotina fungi.</title>
        <authorList>
            <person name="Reynolds N.K."/>
            <person name="Stajich J.E."/>
            <person name="Barry K."/>
            <person name="Grigoriev I.V."/>
            <person name="Crous P."/>
            <person name="Smith M.E."/>
        </authorList>
    </citation>
    <scope>NUCLEOTIDE SEQUENCE</scope>
    <source>
        <strain evidence="1">NBRC 32514</strain>
    </source>
</reference>
<proteinExistence type="predicted"/>
<evidence type="ECO:0000313" key="1">
    <source>
        <dbReference type="EMBL" id="KAJ1720902.1"/>
    </source>
</evidence>
<name>A0A9W7XYW5_9FUNG</name>
<gene>
    <name evidence="1" type="ORF">LPJ53_004525</name>
</gene>
<keyword evidence="2" id="KW-1185">Reference proteome</keyword>
<dbReference type="EMBL" id="JANBOJ010000216">
    <property type="protein sequence ID" value="KAJ1720902.1"/>
    <property type="molecule type" value="Genomic_DNA"/>
</dbReference>
<protein>
    <submittedName>
        <fullName evidence="1">Uncharacterized protein</fullName>
    </submittedName>
</protein>
<organism evidence="1 2">
    <name type="scientific">Coemansia erecta</name>
    <dbReference type="NCBI Taxonomy" id="147472"/>
    <lineage>
        <taxon>Eukaryota</taxon>
        <taxon>Fungi</taxon>
        <taxon>Fungi incertae sedis</taxon>
        <taxon>Zoopagomycota</taxon>
        <taxon>Kickxellomycotina</taxon>
        <taxon>Kickxellomycetes</taxon>
        <taxon>Kickxellales</taxon>
        <taxon>Kickxellaceae</taxon>
        <taxon>Coemansia</taxon>
    </lineage>
</organism>
<dbReference type="AlphaFoldDB" id="A0A9W7XYW5"/>
<dbReference type="Proteomes" id="UP001149813">
    <property type="component" value="Unassembled WGS sequence"/>
</dbReference>
<feature type="non-terminal residue" evidence="1">
    <location>
        <position position="1"/>
    </location>
</feature>
<evidence type="ECO:0000313" key="2">
    <source>
        <dbReference type="Proteomes" id="UP001149813"/>
    </source>
</evidence>
<accession>A0A9W7XYW5</accession>
<comment type="caution">
    <text evidence="1">The sequence shown here is derived from an EMBL/GenBank/DDBJ whole genome shotgun (WGS) entry which is preliminary data.</text>
</comment>
<sequence>KFELMTTRSVIKQYYQLAWLRHADHDAHAASASDSHNPSCRWPAHFLPLPISIVEDIRRAIEPLL</sequence>